<reference evidence="3" key="1">
    <citation type="submission" date="2022-11" db="EMBL/GenBank/DDBJ databases">
        <title>Marilongibacter aestuarii gen. nov., sp. nov., isolated from tidal flat sediment.</title>
        <authorList>
            <person name="Jiayan W."/>
        </authorList>
    </citation>
    <scope>NUCLEOTIDE SEQUENCE</scope>
    <source>
        <strain evidence="3">Z1-6</strain>
    </source>
</reference>
<dbReference type="PROSITE" id="PS52050">
    <property type="entry name" value="WYL"/>
    <property type="match status" value="1"/>
</dbReference>
<dbReference type="AlphaFoldDB" id="A0A9X3F298"/>
<organism evidence="3 4">
    <name type="scientific">Draconibacterium aestuarii</name>
    <dbReference type="NCBI Taxonomy" id="2998507"/>
    <lineage>
        <taxon>Bacteria</taxon>
        <taxon>Pseudomonadati</taxon>
        <taxon>Bacteroidota</taxon>
        <taxon>Bacteroidia</taxon>
        <taxon>Marinilabiliales</taxon>
        <taxon>Prolixibacteraceae</taxon>
        <taxon>Draconibacterium</taxon>
    </lineage>
</organism>
<evidence type="ECO:0000259" key="2">
    <source>
        <dbReference type="Pfam" id="PF25583"/>
    </source>
</evidence>
<dbReference type="InterPro" id="IPR051534">
    <property type="entry name" value="CBASS_pafABC_assoc_protein"/>
</dbReference>
<keyword evidence="4" id="KW-1185">Reference proteome</keyword>
<feature type="domain" description="WCX" evidence="2">
    <location>
        <begin position="217"/>
        <end position="287"/>
    </location>
</feature>
<dbReference type="PANTHER" id="PTHR34580:SF9">
    <property type="entry name" value="SLL5097 PROTEIN"/>
    <property type="match status" value="1"/>
</dbReference>
<name>A0A9X3F298_9BACT</name>
<dbReference type="Pfam" id="PF13280">
    <property type="entry name" value="WYL"/>
    <property type="match status" value="1"/>
</dbReference>
<gene>
    <name evidence="3" type="ORF">OU798_02755</name>
</gene>
<protein>
    <submittedName>
        <fullName evidence="3">WYL domain-containing protein</fullName>
    </submittedName>
</protein>
<evidence type="ECO:0000259" key="1">
    <source>
        <dbReference type="Pfam" id="PF13280"/>
    </source>
</evidence>
<dbReference type="RefSeq" id="WP_343331576.1">
    <property type="nucleotide sequence ID" value="NZ_JAPOHD010000005.1"/>
</dbReference>
<dbReference type="Pfam" id="PF25583">
    <property type="entry name" value="WCX"/>
    <property type="match status" value="1"/>
</dbReference>
<comment type="caution">
    <text evidence="3">The sequence shown here is derived from an EMBL/GenBank/DDBJ whole genome shotgun (WGS) entry which is preliminary data.</text>
</comment>
<dbReference type="InterPro" id="IPR057727">
    <property type="entry name" value="WCX_dom"/>
</dbReference>
<dbReference type="EMBL" id="JAPOHD010000005">
    <property type="protein sequence ID" value="MCY1719241.1"/>
    <property type="molecule type" value="Genomic_DNA"/>
</dbReference>
<feature type="domain" description="WYL" evidence="1">
    <location>
        <begin position="116"/>
        <end position="183"/>
    </location>
</feature>
<dbReference type="Proteomes" id="UP001145087">
    <property type="component" value="Unassembled WGS sequence"/>
</dbReference>
<proteinExistence type="predicted"/>
<sequence>MTETIMRYHLIISKLKRKSVSLREMNEFLESESDFRGYNLVRDKRTFKRDLDAIRSIYDINIQYNFKTKVYEIIQDEQNDKNLRMVEALDMFNALKISENISNVIHFEKRRPNGSEHLNGLLHAIQNRVQIKFSYQKYWEDSPKLREVEPHALKEFKNRWYLLGINVSDGNIRIFALDRMRGLVIPNLKFQHNTNLDVNVFFKNCFGIIAPEELQVEEIILSFDAFQGKYIKSLPLHETQEILVDDKEEVRVKLNVYLTFDFIMEVLSHGDKVKVIKPKKLIEHVQNIYTSSLNRY</sequence>
<dbReference type="PANTHER" id="PTHR34580">
    <property type="match status" value="1"/>
</dbReference>
<evidence type="ECO:0000313" key="4">
    <source>
        <dbReference type="Proteomes" id="UP001145087"/>
    </source>
</evidence>
<evidence type="ECO:0000313" key="3">
    <source>
        <dbReference type="EMBL" id="MCY1719241.1"/>
    </source>
</evidence>
<accession>A0A9X3F298</accession>
<dbReference type="InterPro" id="IPR026881">
    <property type="entry name" value="WYL_dom"/>
</dbReference>